<dbReference type="GO" id="GO:0044781">
    <property type="term" value="P:bacterial-type flagellum organization"/>
    <property type="evidence" value="ECO:0007669"/>
    <property type="project" value="UniProtKB-KW"/>
</dbReference>
<gene>
    <name evidence="4" type="ORF">FM042_07450</name>
</gene>
<feature type="region of interest" description="Disordered" evidence="2">
    <location>
        <begin position="103"/>
        <end position="127"/>
    </location>
</feature>
<proteinExistence type="predicted"/>
<sequence>MADGISNFSQARLAMDVQGLNQIKLENRRDGNEGLRQAAEEFEALFINMMLKSMREAVGDSELFDSHQQRTMMSMYDEQLSRHMATRGIGLADQMVQQLQQTPITATAAPSTMTQASGQESDQETEK</sequence>
<dbReference type="OrthoDB" id="289937at2"/>
<feature type="compositionally biased region" description="Polar residues" evidence="2">
    <location>
        <begin position="103"/>
        <end position="120"/>
    </location>
</feature>
<protein>
    <recommendedName>
        <fullName evidence="3">Flagellar protein FlgJ N-terminal domain-containing protein</fullName>
    </recommendedName>
</protein>
<feature type="domain" description="Flagellar protein FlgJ N-terminal" evidence="3">
    <location>
        <begin position="52"/>
        <end position="98"/>
    </location>
</feature>
<organism evidence="4 5">
    <name type="scientific">Aliidiomarina halalkaliphila</name>
    <dbReference type="NCBI Taxonomy" id="2593535"/>
    <lineage>
        <taxon>Bacteria</taxon>
        <taxon>Pseudomonadati</taxon>
        <taxon>Pseudomonadota</taxon>
        <taxon>Gammaproteobacteria</taxon>
        <taxon>Alteromonadales</taxon>
        <taxon>Idiomarinaceae</taxon>
        <taxon>Aliidiomarina</taxon>
    </lineage>
</organism>
<evidence type="ECO:0000256" key="2">
    <source>
        <dbReference type="SAM" id="MobiDB-lite"/>
    </source>
</evidence>
<reference evidence="4 5" key="1">
    <citation type="submission" date="2019-07" db="EMBL/GenBank/DDBJ databases">
        <authorList>
            <person name="Yang M."/>
            <person name="Zhao D."/>
            <person name="Xiang H."/>
        </authorList>
    </citation>
    <scope>NUCLEOTIDE SEQUENCE [LARGE SCALE GENOMIC DNA]</scope>
    <source>
        <strain evidence="4 5">IM1326</strain>
    </source>
</reference>
<keyword evidence="1" id="KW-1005">Bacterial flagellum biogenesis</keyword>
<evidence type="ECO:0000313" key="4">
    <source>
        <dbReference type="EMBL" id="TRW48810.1"/>
    </source>
</evidence>
<dbReference type="PRINTS" id="PR01002">
    <property type="entry name" value="FLGFLGJ"/>
</dbReference>
<dbReference type="Proteomes" id="UP000320359">
    <property type="component" value="Unassembled WGS sequence"/>
</dbReference>
<dbReference type="EMBL" id="VJWL01000002">
    <property type="protein sequence ID" value="TRW48810.1"/>
    <property type="molecule type" value="Genomic_DNA"/>
</dbReference>
<dbReference type="Pfam" id="PF10135">
    <property type="entry name" value="Rod-binding"/>
    <property type="match status" value="1"/>
</dbReference>
<accession>A0A552X190</accession>
<evidence type="ECO:0000313" key="5">
    <source>
        <dbReference type="Proteomes" id="UP000320359"/>
    </source>
</evidence>
<keyword evidence="5" id="KW-1185">Reference proteome</keyword>
<dbReference type="InterPro" id="IPR019301">
    <property type="entry name" value="Flagellar_prot_FlgJ_N"/>
</dbReference>
<evidence type="ECO:0000259" key="3">
    <source>
        <dbReference type="Pfam" id="PF10135"/>
    </source>
</evidence>
<dbReference type="AlphaFoldDB" id="A0A552X190"/>
<comment type="caution">
    <text evidence="4">The sequence shown here is derived from an EMBL/GenBank/DDBJ whole genome shotgun (WGS) entry which is preliminary data.</text>
</comment>
<evidence type="ECO:0000256" key="1">
    <source>
        <dbReference type="ARBA" id="ARBA00022795"/>
    </source>
</evidence>
<name>A0A552X190_9GAMM</name>
<dbReference type="RefSeq" id="WP_143235796.1">
    <property type="nucleotide sequence ID" value="NZ_VJWL01000002.1"/>
</dbReference>